<dbReference type="OrthoDB" id="3242975at2"/>
<evidence type="ECO:0000313" key="1">
    <source>
        <dbReference type="EMBL" id="EFR42312.1"/>
    </source>
</evidence>
<dbReference type="RefSeq" id="WP_007555066.1">
    <property type="nucleotide sequence ID" value="NZ_AENT01000027.1"/>
</dbReference>
<organism evidence="1 2">
    <name type="scientific">Dialister micraerophilus UPII 345-E</name>
    <dbReference type="NCBI Taxonomy" id="910314"/>
    <lineage>
        <taxon>Bacteria</taxon>
        <taxon>Bacillati</taxon>
        <taxon>Bacillota</taxon>
        <taxon>Negativicutes</taxon>
        <taxon>Veillonellales</taxon>
        <taxon>Veillonellaceae</taxon>
        <taxon>Dialister</taxon>
    </lineage>
</organism>
<evidence type="ECO:0008006" key="3">
    <source>
        <dbReference type="Google" id="ProtNLM"/>
    </source>
</evidence>
<accession>E4LA56</accession>
<reference evidence="1 2" key="1">
    <citation type="submission" date="2010-11" db="EMBL/GenBank/DDBJ databases">
        <authorList>
            <person name="Durkin A.S."/>
            <person name="Madupu R."/>
            <person name="Torralba M."/>
            <person name="Gillis M."/>
            <person name="Methe B."/>
            <person name="Sutton G."/>
            <person name="Nelson K.E."/>
        </authorList>
    </citation>
    <scope>NUCLEOTIDE SEQUENCE [LARGE SCALE GENOMIC DNA]</scope>
    <source>
        <strain evidence="1 2">UPII 345-E</strain>
    </source>
</reference>
<evidence type="ECO:0000313" key="2">
    <source>
        <dbReference type="Proteomes" id="UP000004594"/>
    </source>
</evidence>
<comment type="caution">
    <text evidence="1">The sequence shown here is derived from an EMBL/GenBank/DDBJ whole genome shotgun (WGS) entry which is preliminary data.</text>
</comment>
<protein>
    <recommendedName>
        <fullName evidence="3">Phage transcriptional regulator, RinA family</fullName>
    </recommendedName>
</protein>
<dbReference type="Proteomes" id="UP000004594">
    <property type="component" value="Unassembled WGS sequence"/>
</dbReference>
<sequence length="146" mass="17436">MTAREYLEKIRLINFEQRRLYKEILTLENSLYNCKGVNYERNHVTGGNISDLSSKVLLIEKTLHKRREEYQFLLDLQDEARKRINAVTNKLFVNILLSYYINSCTLLELKRMLNYEKSSIYQKKKQAIQAFERANSRFLGSIKDIY</sequence>
<gene>
    <name evidence="1" type="ORF">HMPREF9220_0623</name>
</gene>
<dbReference type="AlphaFoldDB" id="E4LA56"/>
<dbReference type="EMBL" id="AENT01000027">
    <property type="protein sequence ID" value="EFR42312.1"/>
    <property type="molecule type" value="Genomic_DNA"/>
</dbReference>
<name>E4LA56_9FIRM</name>
<proteinExistence type="predicted"/>